<evidence type="ECO:0000313" key="1">
    <source>
        <dbReference type="EMBL" id="BAS89066.1"/>
    </source>
</evidence>
<reference evidence="2" key="1">
    <citation type="journal article" date="2005" name="Nature">
        <title>The map-based sequence of the rice genome.</title>
        <authorList>
            <consortium name="International rice genome sequencing project (IRGSP)"/>
            <person name="Matsumoto T."/>
            <person name="Wu J."/>
            <person name="Kanamori H."/>
            <person name="Katayose Y."/>
            <person name="Fujisawa M."/>
            <person name="Namiki N."/>
            <person name="Mizuno H."/>
            <person name="Yamamoto K."/>
            <person name="Antonio B.A."/>
            <person name="Baba T."/>
            <person name="Sakata K."/>
            <person name="Nagamura Y."/>
            <person name="Aoki H."/>
            <person name="Arikawa K."/>
            <person name="Arita K."/>
            <person name="Bito T."/>
            <person name="Chiden Y."/>
            <person name="Fujitsuka N."/>
            <person name="Fukunaka R."/>
            <person name="Hamada M."/>
            <person name="Harada C."/>
            <person name="Hayashi A."/>
            <person name="Hijishita S."/>
            <person name="Honda M."/>
            <person name="Hosokawa S."/>
            <person name="Ichikawa Y."/>
            <person name="Idonuma A."/>
            <person name="Iijima M."/>
            <person name="Ikeda M."/>
            <person name="Ikeno M."/>
            <person name="Ito K."/>
            <person name="Ito S."/>
            <person name="Ito T."/>
            <person name="Ito Y."/>
            <person name="Ito Y."/>
            <person name="Iwabuchi A."/>
            <person name="Kamiya K."/>
            <person name="Karasawa W."/>
            <person name="Kurita K."/>
            <person name="Katagiri S."/>
            <person name="Kikuta A."/>
            <person name="Kobayashi H."/>
            <person name="Kobayashi N."/>
            <person name="Machita K."/>
            <person name="Maehara T."/>
            <person name="Masukawa M."/>
            <person name="Mizubayashi T."/>
            <person name="Mukai Y."/>
            <person name="Nagasaki H."/>
            <person name="Nagata Y."/>
            <person name="Naito S."/>
            <person name="Nakashima M."/>
            <person name="Nakama Y."/>
            <person name="Nakamichi Y."/>
            <person name="Nakamura M."/>
            <person name="Meguro A."/>
            <person name="Negishi M."/>
            <person name="Ohta I."/>
            <person name="Ohta T."/>
            <person name="Okamoto M."/>
            <person name="Ono N."/>
            <person name="Saji S."/>
            <person name="Sakaguchi M."/>
            <person name="Sakai K."/>
            <person name="Shibata M."/>
            <person name="Shimokawa T."/>
            <person name="Song J."/>
            <person name="Takazaki Y."/>
            <person name="Terasawa K."/>
            <person name="Tsugane M."/>
            <person name="Tsuji K."/>
            <person name="Ueda S."/>
            <person name="Waki K."/>
            <person name="Yamagata H."/>
            <person name="Yamamoto M."/>
            <person name="Yamamoto S."/>
            <person name="Yamane H."/>
            <person name="Yoshiki S."/>
            <person name="Yoshihara R."/>
            <person name="Yukawa K."/>
            <person name="Zhong H."/>
            <person name="Yano M."/>
            <person name="Yuan Q."/>
            <person name="Ouyang S."/>
            <person name="Liu J."/>
            <person name="Jones K.M."/>
            <person name="Gansberger K."/>
            <person name="Moffat K."/>
            <person name="Hill J."/>
            <person name="Bera J."/>
            <person name="Fadrosh D."/>
            <person name="Jin S."/>
            <person name="Johri S."/>
            <person name="Kim M."/>
            <person name="Overton L."/>
            <person name="Reardon M."/>
            <person name="Tsitrin T."/>
            <person name="Vuong H."/>
            <person name="Weaver B."/>
            <person name="Ciecko A."/>
            <person name="Tallon L."/>
            <person name="Jackson J."/>
            <person name="Pai G."/>
            <person name="Aken S.V."/>
            <person name="Utterback T."/>
            <person name="Reidmuller S."/>
            <person name="Feldblyum T."/>
            <person name="Hsiao J."/>
            <person name="Zismann V."/>
            <person name="Iobst S."/>
            <person name="de Vazeille A.R."/>
            <person name="Buell C.R."/>
            <person name="Ying K."/>
            <person name="Li Y."/>
            <person name="Lu T."/>
            <person name="Huang Y."/>
            <person name="Zhao Q."/>
            <person name="Feng Q."/>
            <person name="Zhang L."/>
            <person name="Zhu J."/>
            <person name="Weng Q."/>
            <person name="Mu J."/>
            <person name="Lu Y."/>
            <person name="Fan D."/>
            <person name="Liu Y."/>
            <person name="Guan J."/>
            <person name="Zhang Y."/>
            <person name="Yu S."/>
            <person name="Liu X."/>
            <person name="Zhang Y."/>
            <person name="Hong G."/>
            <person name="Han B."/>
            <person name="Choisne N."/>
            <person name="Demange N."/>
            <person name="Orjeda G."/>
            <person name="Samain S."/>
            <person name="Cattolico L."/>
            <person name="Pelletier E."/>
            <person name="Couloux A."/>
            <person name="Segurens B."/>
            <person name="Wincker P."/>
            <person name="D'Hont A."/>
            <person name="Scarpelli C."/>
            <person name="Weissenbach J."/>
            <person name="Salanoubat M."/>
            <person name="Quetier F."/>
            <person name="Yu Y."/>
            <person name="Kim H.R."/>
            <person name="Rambo T."/>
            <person name="Currie J."/>
            <person name="Collura K."/>
            <person name="Luo M."/>
            <person name="Yang T."/>
            <person name="Ammiraju J.S.S."/>
            <person name="Engler F."/>
            <person name="Soderlund C."/>
            <person name="Wing R.A."/>
            <person name="Palmer L.E."/>
            <person name="de la Bastide M."/>
            <person name="Spiegel L."/>
            <person name="Nascimento L."/>
            <person name="Zutavern T."/>
            <person name="O'Shaughnessy A."/>
            <person name="Dike S."/>
            <person name="Dedhia N."/>
            <person name="Preston R."/>
            <person name="Balija V."/>
            <person name="McCombie W.R."/>
            <person name="Chow T."/>
            <person name="Chen H."/>
            <person name="Chung M."/>
            <person name="Chen C."/>
            <person name="Shaw J."/>
            <person name="Wu H."/>
            <person name="Hsiao K."/>
            <person name="Chao Y."/>
            <person name="Chu M."/>
            <person name="Cheng C."/>
            <person name="Hour A."/>
            <person name="Lee P."/>
            <person name="Lin S."/>
            <person name="Lin Y."/>
            <person name="Liou J."/>
            <person name="Liu S."/>
            <person name="Hsing Y."/>
            <person name="Raghuvanshi S."/>
            <person name="Mohanty A."/>
            <person name="Bharti A.K."/>
            <person name="Gaur A."/>
            <person name="Gupta V."/>
            <person name="Kumar D."/>
            <person name="Ravi V."/>
            <person name="Vij S."/>
            <person name="Kapur A."/>
            <person name="Khurana P."/>
            <person name="Khurana P."/>
            <person name="Khurana J.P."/>
            <person name="Tyagi A.K."/>
            <person name="Gaikwad K."/>
            <person name="Singh A."/>
            <person name="Dalal V."/>
            <person name="Srivastava S."/>
            <person name="Dixit A."/>
            <person name="Pal A.K."/>
            <person name="Ghazi I.A."/>
            <person name="Yadav M."/>
            <person name="Pandit A."/>
            <person name="Bhargava A."/>
            <person name="Sureshbabu K."/>
            <person name="Batra K."/>
            <person name="Sharma T.R."/>
            <person name="Mohapatra T."/>
            <person name="Singh N.K."/>
            <person name="Messing J."/>
            <person name="Nelson A.B."/>
            <person name="Fuks G."/>
            <person name="Kavchok S."/>
            <person name="Keizer G."/>
            <person name="Linton E."/>
            <person name="Llaca V."/>
            <person name="Song R."/>
            <person name="Tanyolac B."/>
            <person name="Young S."/>
            <person name="Ho-Il K."/>
            <person name="Hahn J.H."/>
            <person name="Sangsakoo G."/>
            <person name="Vanavichit A."/>
            <person name="de Mattos Luiz.A.T."/>
            <person name="Zimmer P.D."/>
            <person name="Malone G."/>
            <person name="Dellagostin O."/>
            <person name="de Oliveira A.C."/>
            <person name="Bevan M."/>
            <person name="Bancroft I."/>
            <person name="Minx P."/>
            <person name="Cordum H."/>
            <person name="Wilson R."/>
            <person name="Cheng Z."/>
            <person name="Jin W."/>
            <person name="Jiang J."/>
            <person name="Leong S.A."/>
            <person name="Iwama H."/>
            <person name="Gojobori T."/>
            <person name="Itoh T."/>
            <person name="Niimura Y."/>
            <person name="Fujii Y."/>
            <person name="Habara T."/>
            <person name="Sakai H."/>
            <person name="Sato Y."/>
            <person name="Wilson G."/>
            <person name="Kumar K."/>
            <person name="McCouch S."/>
            <person name="Juretic N."/>
            <person name="Hoen D."/>
            <person name="Wright S."/>
            <person name="Bruskiewich R."/>
            <person name="Bureau T."/>
            <person name="Miyao A."/>
            <person name="Hirochika H."/>
            <person name="Nishikawa T."/>
            <person name="Kadowaki K."/>
            <person name="Sugiura M."/>
            <person name="Burr B."/>
            <person name="Sasaki T."/>
        </authorList>
    </citation>
    <scope>NUCLEOTIDE SEQUENCE [LARGE SCALE GENOMIC DNA]</scope>
    <source>
        <strain evidence="2">cv. Nipponbare</strain>
    </source>
</reference>
<dbReference type="Pfam" id="PF03087">
    <property type="entry name" value="BPS1"/>
    <property type="match status" value="1"/>
</dbReference>
<sequence>MPSSQQFSSGSPTRPYRPAGLAHLHALHAALANLLLLPKKRVAQTTSSSTASSLLDGFFVFADMYGTFQEAILNLRKHAPNV</sequence>
<organism evidence="1 2">
    <name type="scientific">Oryza sativa subsp. japonica</name>
    <name type="common">Rice</name>
    <dbReference type="NCBI Taxonomy" id="39947"/>
    <lineage>
        <taxon>Eukaryota</taxon>
        <taxon>Viridiplantae</taxon>
        <taxon>Streptophyta</taxon>
        <taxon>Embryophyta</taxon>
        <taxon>Tracheophyta</taxon>
        <taxon>Spermatophyta</taxon>
        <taxon>Magnoliopsida</taxon>
        <taxon>Liliopsida</taxon>
        <taxon>Poales</taxon>
        <taxon>Poaceae</taxon>
        <taxon>BOP clade</taxon>
        <taxon>Oryzoideae</taxon>
        <taxon>Oryzeae</taxon>
        <taxon>Oryzinae</taxon>
        <taxon>Oryza</taxon>
        <taxon>Oryza sativa</taxon>
    </lineage>
</organism>
<accession>A0A0P0W9X4</accession>
<dbReference type="Proteomes" id="UP000059680">
    <property type="component" value="Chromosome 4"/>
</dbReference>
<dbReference type="AlphaFoldDB" id="A0A0P0W9X4"/>
<reference evidence="1 2" key="2">
    <citation type="journal article" date="2013" name="Plant Cell Physiol.">
        <title>Rice Annotation Project Database (RAP-DB): an integrative and interactive database for rice genomics.</title>
        <authorList>
            <person name="Sakai H."/>
            <person name="Lee S.S."/>
            <person name="Tanaka T."/>
            <person name="Numa H."/>
            <person name="Kim J."/>
            <person name="Kawahara Y."/>
            <person name="Wakimoto H."/>
            <person name="Yang C.C."/>
            <person name="Iwamoto M."/>
            <person name="Abe T."/>
            <person name="Yamada Y."/>
            <person name="Muto A."/>
            <person name="Inokuchi H."/>
            <person name="Ikemura T."/>
            <person name="Matsumoto T."/>
            <person name="Sasaki T."/>
            <person name="Itoh T."/>
        </authorList>
    </citation>
    <scope>NUCLEOTIDE SEQUENCE [LARGE SCALE GENOMIC DNA]</scope>
    <source>
        <strain evidence="2">cv. Nipponbare</strain>
    </source>
</reference>
<evidence type="ECO:0000313" key="2">
    <source>
        <dbReference type="Proteomes" id="UP000059680"/>
    </source>
</evidence>
<dbReference type="GO" id="GO:0048367">
    <property type="term" value="P:shoot system development"/>
    <property type="evidence" value="ECO:0007669"/>
    <property type="project" value="InterPro"/>
</dbReference>
<keyword evidence="2" id="KW-1185">Reference proteome</keyword>
<dbReference type="GO" id="GO:0048364">
    <property type="term" value="P:root development"/>
    <property type="evidence" value="ECO:0007669"/>
    <property type="project" value="InterPro"/>
</dbReference>
<gene>
    <name evidence="1" type="ordered locus">Os04g0404200</name>
    <name evidence="1" type="ORF">OSNPB_040404200</name>
</gene>
<protein>
    <submittedName>
        <fullName evidence="1">Os04g0404200 protein</fullName>
    </submittedName>
</protein>
<proteinExistence type="predicted"/>
<dbReference type="EMBL" id="AP014960">
    <property type="protein sequence ID" value="BAS89066.1"/>
    <property type="molecule type" value="Genomic_DNA"/>
</dbReference>
<dbReference type="InterPro" id="IPR004320">
    <property type="entry name" value="BPS1_pln"/>
</dbReference>
<name>A0A0P0W9X4_ORYSJ</name>
<reference evidence="1 2" key="3">
    <citation type="journal article" date="2013" name="Rice">
        <title>Improvement of the Oryza sativa Nipponbare reference genome using next generation sequence and optical map data.</title>
        <authorList>
            <person name="Kawahara Y."/>
            <person name="de la Bastide M."/>
            <person name="Hamilton J.P."/>
            <person name="Kanamori H."/>
            <person name="McCombie W.R."/>
            <person name="Ouyang S."/>
            <person name="Schwartz D.C."/>
            <person name="Tanaka T."/>
            <person name="Wu J."/>
            <person name="Zhou S."/>
            <person name="Childs K.L."/>
            <person name="Davidson R.M."/>
            <person name="Lin H."/>
            <person name="Quesada-Ocampo L."/>
            <person name="Vaillancourt B."/>
            <person name="Sakai H."/>
            <person name="Lee S.S."/>
            <person name="Kim J."/>
            <person name="Numa H."/>
            <person name="Itoh T."/>
            <person name="Buell C.R."/>
            <person name="Matsumoto T."/>
        </authorList>
    </citation>
    <scope>NUCLEOTIDE SEQUENCE [LARGE SCALE GENOMIC DNA]</scope>
    <source>
        <strain evidence="2">cv. Nipponbare</strain>
    </source>
</reference>
<dbReference type="InParanoid" id="A0A0P0W9X4"/>
<dbReference type="PaxDb" id="39947-A0A0P0W9X4"/>